<gene>
    <name evidence="2" type="primary">ORF29265</name>
</gene>
<feature type="compositionally biased region" description="Polar residues" evidence="1">
    <location>
        <begin position="21"/>
        <end position="35"/>
    </location>
</feature>
<reference evidence="2" key="1">
    <citation type="submission" date="2014-12" db="EMBL/GenBank/DDBJ databases">
        <title>Insight into the proteome of Arion vulgaris.</title>
        <authorList>
            <person name="Aradska J."/>
            <person name="Bulat T."/>
            <person name="Smidak R."/>
            <person name="Sarate P."/>
            <person name="Gangsoo J."/>
            <person name="Sialana F."/>
            <person name="Bilban M."/>
            <person name="Lubec G."/>
        </authorList>
    </citation>
    <scope>NUCLEOTIDE SEQUENCE</scope>
    <source>
        <tissue evidence="2">Skin</tissue>
    </source>
</reference>
<feature type="compositionally biased region" description="Basic and acidic residues" evidence="1">
    <location>
        <begin position="1"/>
        <end position="15"/>
    </location>
</feature>
<evidence type="ECO:0000313" key="2">
    <source>
        <dbReference type="EMBL" id="CEK57097.1"/>
    </source>
</evidence>
<proteinExistence type="predicted"/>
<protein>
    <submittedName>
        <fullName evidence="2">Uncharacterized protein</fullName>
    </submittedName>
</protein>
<accession>A0A0B6YLP3</accession>
<name>A0A0B6YLP3_9EUPU</name>
<dbReference type="AlphaFoldDB" id="A0A0B6YLP3"/>
<feature type="non-terminal residue" evidence="2">
    <location>
        <position position="1"/>
    </location>
</feature>
<evidence type="ECO:0000256" key="1">
    <source>
        <dbReference type="SAM" id="MobiDB-lite"/>
    </source>
</evidence>
<feature type="region of interest" description="Disordered" evidence="1">
    <location>
        <begin position="1"/>
        <end position="35"/>
    </location>
</feature>
<dbReference type="EMBL" id="HACG01010232">
    <property type="protein sequence ID" value="CEK57097.1"/>
    <property type="molecule type" value="Transcribed_RNA"/>
</dbReference>
<organism evidence="2">
    <name type="scientific">Arion vulgaris</name>
    <dbReference type="NCBI Taxonomy" id="1028688"/>
    <lineage>
        <taxon>Eukaryota</taxon>
        <taxon>Metazoa</taxon>
        <taxon>Spiralia</taxon>
        <taxon>Lophotrochozoa</taxon>
        <taxon>Mollusca</taxon>
        <taxon>Gastropoda</taxon>
        <taxon>Heterobranchia</taxon>
        <taxon>Euthyneura</taxon>
        <taxon>Panpulmonata</taxon>
        <taxon>Eupulmonata</taxon>
        <taxon>Stylommatophora</taxon>
        <taxon>Helicina</taxon>
        <taxon>Arionoidea</taxon>
        <taxon>Arionidae</taxon>
        <taxon>Arion</taxon>
    </lineage>
</organism>
<sequence>QSEENFRTTDQERLRSGFSARGNSYASPNISHEQQTENVFAVRHNSLYTERHLRPQRSNNYFMSENIQIASLENQIESPALAGRSLSAPLDLQMQDPDMSHRSHNSSPHFPFALSSNSSHFTISPKDAVDLVRSVEKNGNSRHCYLIYLTLRPLFGNDVIAGTSLRKLPRLINGIPLGPGFLSRDQIGEIKWRLVEGGHTILTFISSPLLRQEAEECKNSMKDRLLKNGQAVFGDVTVKVGVVLSKCLEFDDDFTLNDVAVEFGEGLHFRD</sequence>